<comment type="catalytic activity">
    <reaction evidence="5">
        <text>a beta-lactam + H2O = a substituted beta-amino acid</text>
        <dbReference type="Rhea" id="RHEA:20401"/>
        <dbReference type="ChEBI" id="CHEBI:15377"/>
        <dbReference type="ChEBI" id="CHEBI:35627"/>
        <dbReference type="ChEBI" id="CHEBI:140347"/>
        <dbReference type="EC" id="3.5.2.6"/>
    </reaction>
</comment>
<reference evidence="7 8" key="1">
    <citation type="submission" date="2020-08" db="EMBL/GenBank/DDBJ databases">
        <title>Genomic Encyclopedia of Type Strains, Phase III (KMG-III): the genomes of soil and plant-associated and newly described type strains.</title>
        <authorList>
            <person name="Whitman W."/>
        </authorList>
    </citation>
    <scope>NUCLEOTIDE SEQUENCE [LARGE SCALE GENOMIC DNA]</scope>
    <source>
        <strain evidence="7 8">CECT 8840</strain>
    </source>
</reference>
<dbReference type="AlphaFoldDB" id="A0A7W7QUL5"/>
<dbReference type="InterPro" id="IPR023650">
    <property type="entry name" value="Beta-lactam_class-A_AS"/>
</dbReference>
<dbReference type="Pfam" id="PF13354">
    <property type="entry name" value="Beta-lactamase2"/>
    <property type="match status" value="1"/>
</dbReference>
<dbReference type="InterPro" id="IPR045155">
    <property type="entry name" value="Beta-lactam_cat"/>
</dbReference>
<dbReference type="PRINTS" id="PR00118">
    <property type="entry name" value="BLACTAMASEA"/>
</dbReference>
<comment type="similarity">
    <text evidence="1 5">Belongs to the class-A beta-lactamase family.</text>
</comment>
<proteinExistence type="inferred from homology"/>
<keyword evidence="3 5" id="KW-0378">Hydrolase</keyword>
<keyword evidence="8" id="KW-1185">Reference proteome</keyword>
<dbReference type="PANTHER" id="PTHR35333">
    <property type="entry name" value="BETA-LACTAMASE"/>
    <property type="match status" value="1"/>
</dbReference>
<evidence type="ECO:0000313" key="8">
    <source>
        <dbReference type="Proteomes" id="UP000552644"/>
    </source>
</evidence>
<dbReference type="EC" id="3.5.2.6" evidence="2 5"/>
<sequence>MFALLAGTVLYGQATVDGGHATRVAAARPAGEADVHRRLRALERSFRGRIGAYALDTGSGRTITYRSGERFPLLSTFKALAAAAVLHRARTSSPGLMERVVRWKRGDLKPNSPITEKHVRDGLSVARLCEAAITRSDNTAGNMLLRQIGGPAGLTRYLRSLNDPVSRLDRWETELNDWNPGEKRDTTTPAAVAGDLRAVTLGNALVPEDRARLEGWLRANKTGDARIRAGLPPGWGVGDKTGSSDSYGAANDIAVIRPPGSAAPIVMAVYTTREGADTRYEEKVIAETATVLVGALRRP</sequence>
<dbReference type="GO" id="GO:0046677">
    <property type="term" value="P:response to antibiotic"/>
    <property type="evidence" value="ECO:0007669"/>
    <property type="project" value="UniProtKB-UniRule"/>
</dbReference>
<evidence type="ECO:0000259" key="6">
    <source>
        <dbReference type="Pfam" id="PF13354"/>
    </source>
</evidence>
<dbReference type="EMBL" id="JACHJP010000012">
    <property type="protein sequence ID" value="MBB4920019.1"/>
    <property type="molecule type" value="Genomic_DNA"/>
</dbReference>
<gene>
    <name evidence="7" type="ORF">FHS44_007163</name>
</gene>
<dbReference type="SUPFAM" id="SSF56601">
    <property type="entry name" value="beta-lactamase/transpeptidase-like"/>
    <property type="match status" value="1"/>
</dbReference>
<name>A0A7W7QUL5_9ACTN</name>
<dbReference type="InterPro" id="IPR000871">
    <property type="entry name" value="Beta-lactam_class-A"/>
</dbReference>
<dbReference type="NCBIfam" id="NF033103">
    <property type="entry name" value="bla_class_A"/>
    <property type="match status" value="1"/>
</dbReference>
<dbReference type="PANTHER" id="PTHR35333:SF3">
    <property type="entry name" value="BETA-LACTAMASE-TYPE TRANSPEPTIDASE FOLD CONTAINING PROTEIN"/>
    <property type="match status" value="1"/>
</dbReference>
<dbReference type="Gene3D" id="3.40.710.10">
    <property type="entry name" value="DD-peptidase/beta-lactamase superfamily"/>
    <property type="match status" value="1"/>
</dbReference>
<protein>
    <recommendedName>
        <fullName evidence="2 5">Beta-lactamase</fullName>
        <ecNumber evidence="2 5">3.5.2.6</ecNumber>
    </recommendedName>
</protein>
<comment type="caution">
    <text evidence="7">The sequence shown here is derived from an EMBL/GenBank/DDBJ whole genome shotgun (WGS) entry which is preliminary data.</text>
</comment>
<evidence type="ECO:0000256" key="5">
    <source>
        <dbReference type="RuleBase" id="RU361140"/>
    </source>
</evidence>
<evidence type="ECO:0000313" key="7">
    <source>
        <dbReference type="EMBL" id="MBB4920019.1"/>
    </source>
</evidence>
<evidence type="ECO:0000256" key="3">
    <source>
        <dbReference type="ARBA" id="ARBA00022801"/>
    </source>
</evidence>
<dbReference type="GO" id="GO:0008800">
    <property type="term" value="F:beta-lactamase activity"/>
    <property type="evidence" value="ECO:0007669"/>
    <property type="project" value="UniProtKB-UniRule"/>
</dbReference>
<feature type="domain" description="Beta-lactamase class A catalytic" evidence="6">
    <location>
        <begin position="52"/>
        <end position="271"/>
    </location>
</feature>
<dbReference type="Proteomes" id="UP000552644">
    <property type="component" value="Unassembled WGS sequence"/>
</dbReference>
<organism evidence="7 8">
    <name type="scientific">Streptosporangium saharense</name>
    <dbReference type="NCBI Taxonomy" id="1706840"/>
    <lineage>
        <taxon>Bacteria</taxon>
        <taxon>Bacillati</taxon>
        <taxon>Actinomycetota</taxon>
        <taxon>Actinomycetes</taxon>
        <taxon>Streptosporangiales</taxon>
        <taxon>Streptosporangiaceae</taxon>
        <taxon>Streptosporangium</taxon>
    </lineage>
</organism>
<evidence type="ECO:0000256" key="4">
    <source>
        <dbReference type="ARBA" id="ARBA00023251"/>
    </source>
</evidence>
<accession>A0A7W7QUL5</accession>
<keyword evidence="4 5" id="KW-0046">Antibiotic resistance</keyword>
<evidence type="ECO:0000256" key="1">
    <source>
        <dbReference type="ARBA" id="ARBA00009009"/>
    </source>
</evidence>
<dbReference type="PROSITE" id="PS00146">
    <property type="entry name" value="BETA_LACTAMASE_A"/>
    <property type="match status" value="1"/>
</dbReference>
<dbReference type="GO" id="GO:0030655">
    <property type="term" value="P:beta-lactam antibiotic catabolic process"/>
    <property type="evidence" value="ECO:0007669"/>
    <property type="project" value="InterPro"/>
</dbReference>
<dbReference type="InterPro" id="IPR012338">
    <property type="entry name" value="Beta-lactam/transpept-like"/>
</dbReference>
<evidence type="ECO:0000256" key="2">
    <source>
        <dbReference type="ARBA" id="ARBA00012865"/>
    </source>
</evidence>